<keyword evidence="1" id="KW-0805">Transcription regulation</keyword>
<dbReference type="Pfam" id="PF00440">
    <property type="entry name" value="TetR_N"/>
    <property type="match status" value="1"/>
</dbReference>
<dbReference type="EMBL" id="AHOM02000010">
    <property type="protein sequence ID" value="EJZ40800.1"/>
    <property type="molecule type" value="Genomic_DNA"/>
</dbReference>
<evidence type="ECO:0000259" key="6">
    <source>
        <dbReference type="PROSITE" id="PS50977"/>
    </source>
</evidence>
<dbReference type="InterPro" id="IPR009057">
    <property type="entry name" value="Homeodomain-like_sf"/>
</dbReference>
<organism evidence="7 8">
    <name type="scientific">Leptospira licerasiae str. MMD4847</name>
    <dbReference type="NCBI Taxonomy" id="1049971"/>
    <lineage>
        <taxon>Bacteria</taxon>
        <taxon>Pseudomonadati</taxon>
        <taxon>Spirochaetota</taxon>
        <taxon>Spirochaetia</taxon>
        <taxon>Leptospirales</taxon>
        <taxon>Leptospiraceae</taxon>
        <taxon>Leptospira</taxon>
    </lineage>
</organism>
<evidence type="ECO:0000256" key="1">
    <source>
        <dbReference type="ARBA" id="ARBA00023015"/>
    </source>
</evidence>
<dbReference type="Proteomes" id="UP000018720">
    <property type="component" value="Unassembled WGS sequence"/>
</dbReference>
<dbReference type="InterPro" id="IPR001647">
    <property type="entry name" value="HTH_TetR"/>
</dbReference>
<keyword evidence="5" id="KW-0175">Coiled coil</keyword>
<dbReference type="PANTHER" id="PTHR47506">
    <property type="entry name" value="TRANSCRIPTIONAL REGULATORY PROTEIN"/>
    <property type="match status" value="1"/>
</dbReference>
<keyword evidence="8" id="KW-1185">Reference proteome</keyword>
<dbReference type="InterPro" id="IPR036271">
    <property type="entry name" value="Tet_transcr_reg_TetR-rel_C_sf"/>
</dbReference>
<evidence type="ECO:0000256" key="3">
    <source>
        <dbReference type="ARBA" id="ARBA00023163"/>
    </source>
</evidence>
<dbReference type="InterPro" id="IPR011075">
    <property type="entry name" value="TetR_C"/>
</dbReference>
<evidence type="ECO:0000256" key="2">
    <source>
        <dbReference type="ARBA" id="ARBA00023125"/>
    </source>
</evidence>
<evidence type="ECO:0000256" key="4">
    <source>
        <dbReference type="PROSITE-ProRule" id="PRU00335"/>
    </source>
</evidence>
<keyword evidence="3" id="KW-0804">Transcription</keyword>
<evidence type="ECO:0000256" key="5">
    <source>
        <dbReference type="SAM" id="Coils"/>
    </source>
</evidence>
<dbReference type="SUPFAM" id="SSF48498">
    <property type="entry name" value="Tetracyclin repressor-like, C-terminal domain"/>
    <property type="match status" value="1"/>
</dbReference>
<dbReference type="Pfam" id="PF16925">
    <property type="entry name" value="TetR_C_13"/>
    <property type="match status" value="1"/>
</dbReference>
<dbReference type="PANTHER" id="PTHR47506:SF6">
    <property type="entry name" value="HTH-TYPE TRANSCRIPTIONAL REPRESSOR NEMR"/>
    <property type="match status" value="1"/>
</dbReference>
<sequence length="218" mass="25377">MKQMKKKAVKESPKTRDLQKTREKILYTAFQKFFQSGFQATSMDDLVKETDLSKGAFYHQFPTKFILGYAVVEEVIRPLILNRWIRPLQDYDDPLQGILDLMQKHICDIKPDLIRYGCPLNNFMQEMSPVDKGFQTRLKSALQLWIQELEKELVRAKENGLILENINTQEAASFIVMFHEGVYGFLKGSGDRKLCGHFLNMMKNYLQSISTAKRNSIR</sequence>
<evidence type="ECO:0000313" key="8">
    <source>
        <dbReference type="Proteomes" id="UP000018720"/>
    </source>
</evidence>
<feature type="coiled-coil region" evidence="5">
    <location>
        <begin position="139"/>
        <end position="166"/>
    </location>
</feature>
<reference evidence="7 8" key="1">
    <citation type="submission" date="2012-08" db="EMBL/GenBank/DDBJ databases">
        <authorList>
            <person name="Harkins D.M."/>
            <person name="Durkin A.S."/>
            <person name="Selengut J.D."/>
            <person name="Sanka R."/>
            <person name="DePew J."/>
            <person name="Purushe J."/>
            <person name="Matthias M.A."/>
            <person name="Vinetz J.M."/>
            <person name="Sutton G.G."/>
            <person name="Nelson W.C."/>
            <person name="Fouts D.E."/>
        </authorList>
    </citation>
    <scope>NUCLEOTIDE SEQUENCE [LARGE SCALE GENOMIC DNA]</scope>
    <source>
        <strain evidence="7 8">MMD4847</strain>
    </source>
</reference>
<feature type="DNA-binding region" description="H-T-H motif" evidence="4">
    <location>
        <begin position="42"/>
        <end position="61"/>
    </location>
</feature>
<keyword evidence="2 4" id="KW-0238">DNA-binding</keyword>
<dbReference type="SUPFAM" id="SSF46689">
    <property type="entry name" value="Homeodomain-like"/>
    <property type="match status" value="1"/>
</dbReference>
<feature type="domain" description="HTH tetR-type" evidence="6">
    <location>
        <begin position="19"/>
        <end position="79"/>
    </location>
</feature>
<comment type="caution">
    <text evidence="7">The sequence shown here is derived from an EMBL/GenBank/DDBJ whole genome shotgun (WGS) entry which is preliminary data.</text>
</comment>
<proteinExistence type="predicted"/>
<gene>
    <name evidence="7" type="ORF">LEP1GSC178_1225</name>
</gene>
<dbReference type="PROSITE" id="PS50977">
    <property type="entry name" value="HTH_TETR_2"/>
    <property type="match status" value="1"/>
</dbReference>
<evidence type="ECO:0000313" key="7">
    <source>
        <dbReference type="EMBL" id="EJZ40800.1"/>
    </source>
</evidence>
<dbReference type="Gene3D" id="1.10.357.10">
    <property type="entry name" value="Tetracycline Repressor, domain 2"/>
    <property type="match status" value="1"/>
</dbReference>
<accession>A0ABP2R8T7</accession>
<name>A0ABP2R8T7_9LEPT</name>
<protein>
    <submittedName>
        <fullName evidence="7">Transcriptional regulator, TetR family</fullName>
    </submittedName>
</protein>